<dbReference type="InterPro" id="IPR015943">
    <property type="entry name" value="WD40/YVTN_repeat-like_dom_sf"/>
</dbReference>
<comment type="similarity">
    <text evidence="1">Belongs to the cycloisomerase 2 family.</text>
</comment>
<keyword evidence="3" id="KW-1185">Reference proteome</keyword>
<dbReference type="EMBL" id="JBHUOP010000006">
    <property type="protein sequence ID" value="MFD2841488.1"/>
    <property type="molecule type" value="Genomic_DNA"/>
</dbReference>
<dbReference type="Pfam" id="PF10282">
    <property type="entry name" value="Lactonase"/>
    <property type="match status" value="1"/>
</dbReference>
<proteinExistence type="inferred from homology"/>
<comment type="caution">
    <text evidence="2">The sequence shown here is derived from an EMBL/GenBank/DDBJ whole genome shotgun (WGS) entry which is preliminary data.</text>
</comment>
<dbReference type="PANTHER" id="PTHR30344:SF1">
    <property type="entry name" value="6-PHOSPHOGLUCONOLACTONASE"/>
    <property type="match status" value="1"/>
</dbReference>
<reference evidence="3" key="1">
    <citation type="journal article" date="2019" name="Int. J. Syst. Evol. Microbiol.">
        <title>The Global Catalogue of Microorganisms (GCM) 10K type strain sequencing project: providing services to taxonomists for standard genome sequencing and annotation.</title>
        <authorList>
            <consortium name="The Broad Institute Genomics Platform"/>
            <consortium name="The Broad Institute Genome Sequencing Center for Infectious Disease"/>
            <person name="Wu L."/>
            <person name="Ma J."/>
        </authorList>
    </citation>
    <scope>NUCLEOTIDE SEQUENCE [LARGE SCALE GENOMIC DNA]</scope>
    <source>
        <strain evidence="3">KCTC 33576</strain>
    </source>
</reference>
<dbReference type="InterPro" id="IPR050282">
    <property type="entry name" value="Cycloisomerase_2"/>
</dbReference>
<dbReference type="Gene3D" id="2.130.10.10">
    <property type="entry name" value="YVTN repeat-like/Quinoprotein amine dehydrogenase"/>
    <property type="match status" value="1"/>
</dbReference>
<name>A0ABW5XI00_9MICO</name>
<organism evidence="2 3">
    <name type="scientific">Populibacterium corticicola</name>
    <dbReference type="NCBI Taxonomy" id="1812826"/>
    <lineage>
        <taxon>Bacteria</taxon>
        <taxon>Bacillati</taxon>
        <taxon>Actinomycetota</taxon>
        <taxon>Actinomycetes</taxon>
        <taxon>Micrococcales</taxon>
        <taxon>Jonesiaceae</taxon>
        <taxon>Populibacterium</taxon>
    </lineage>
</organism>
<accession>A0ABW5XI00</accession>
<dbReference type="Proteomes" id="UP001597391">
    <property type="component" value="Unassembled WGS sequence"/>
</dbReference>
<dbReference type="InterPro" id="IPR019405">
    <property type="entry name" value="Lactonase_7-beta_prop"/>
</dbReference>
<evidence type="ECO:0000313" key="3">
    <source>
        <dbReference type="Proteomes" id="UP001597391"/>
    </source>
</evidence>
<evidence type="ECO:0000256" key="1">
    <source>
        <dbReference type="ARBA" id="ARBA00005564"/>
    </source>
</evidence>
<dbReference type="PANTHER" id="PTHR30344">
    <property type="entry name" value="6-PHOSPHOGLUCONOLACTONASE-RELATED"/>
    <property type="match status" value="1"/>
</dbReference>
<dbReference type="InterPro" id="IPR011048">
    <property type="entry name" value="Haem_d1_sf"/>
</dbReference>
<evidence type="ECO:0000313" key="2">
    <source>
        <dbReference type="EMBL" id="MFD2841488.1"/>
    </source>
</evidence>
<sequence>MNGTNSMRLYFGTYPHDIAEFPEEGIWYASLDASSAQITDLQQKVELSSPSFITWDRDHSSVIAVSENPEGELTELAVTDEELEIVARVSTRGAHPCHVIVAGGQAIVTNYGSGSVFSQQLPLTHDSQSASGRNFQQTGTGPVADRQEGPHAHFAGQLPGSQYVWVTDLGADRIFRYAISQDSNGAPNLDALGSAVEFPGGMGPRHIACGLNGHAYVVGELDGKVYTVAYSTADGSGQIVWDGLLLEDTEQEYWASHVELSADQERLYVALRGVDQVVVFDVVDDGSLRRIASAPVIGAWPRHFRVIEGTDALAGHDIIVVANQNSHTVDVLSFDATRREFSERTSVRLPSPACVLPIEA</sequence>
<dbReference type="SUPFAM" id="SSF51004">
    <property type="entry name" value="C-terminal (heme d1) domain of cytochrome cd1-nitrite reductase"/>
    <property type="match status" value="1"/>
</dbReference>
<gene>
    <name evidence="2" type="ORF">ACFSYH_13055</name>
</gene>
<protein>
    <submittedName>
        <fullName evidence="2">Lactonase family protein</fullName>
    </submittedName>
</protein>